<dbReference type="NCBIfam" id="TIGR02854">
    <property type="entry name" value="spore_II_GA"/>
    <property type="match status" value="1"/>
</dbReference>
<keyword evidence="3" id="KW-0378">Hydrolase</keyword>
<comment type="caution">
    <text evidence="3">The sequence shown here is derived from an EMBL/GenBank/DDBJ whole genome shotgun (WGS) entry which is preliminary data.</text>
</comment>
<keyword evidence="2" id="KW-1133">Transmembrane helix</keyword>
<keyword evidence="2" id="KW-0812">Transmembrane</keyword>
<dbReference type="EMBL" id="JAUSTP010000028">
    <property type="protein sequence ID" value="MDQ0190979.1"/>
    <property type="molecule type" value="Genomic_DNA"/>
</dbReference>
<accession>A0ABT9XKY7</accession>
<evidence type="ECO:0000313" key="4">
    <source>
        <dbReference type="Proteomes" id="UP001232973"/>
    </source>
</evidence>
<organism evidence="3 4">
    <name type="scientific">Alicyclobacillus cycloheptanicus</name>
    <dbReference type="NCBI Taxonomy" id="1457"/>
    <lineage>
        <taxon>Bacteria</taxon>
        <taxon>Bacillati</taxon>
        <taxon>Bacillota</taxon>
        <taxon>Bacilli</taxon>
        <taxon>Bacillales</taxon>
        <taxon>Alicyclobacillaceae</taxon>
        <taxon>Alicyclobacillus</taxon>
    </lineage>
</organism>
<evidence type="ECO:0000313" key="3">
    <source>
        <dbReference type="EMBL" id="MDQ0190979.1"/>
    </source>
</evidence>
<evidence type="ECO:0000256" key="1">
    <source>
        <dbReference type="SAM" id="MobiDB-lite"/>
    </source>
</evidence>
<dbReference type="InterPro" id="IPR005081">
    <property type="entry name" value="SpoIIGA"/>
</dbReference>
<reference evidence="3 4" key="1">
    <citation type="submission" date="2023-07" db="EMBL/GenBank/DDBJ databases">
        <title>Genomic Encyclopedia of Type Strains, Phase IV (KMG-IV): sequencing the most valuable type-strain genomes for metagenomic binning, comparative biology and taxonomic classification.</title>
        <authorList>
            <person name="Goeker M."/>
        </authorList>
    </citation>
    <scope>NUCLEOTIDE SEQUENCE [LARGE SCALE GENOMIC DNA]</scope>
    <source>
        <strain evidence="3 4">DSM 4006</strain>
    </source>
</reference>
<feature type="transmembrane region" description="Helical" evidence="2">
    <location>
        <begin position="6"/>
        <end position="27"/>
    </location>
</feature>
<feature type="transmembrane region" description="Helical" evidence="2">
    <location>
        <begin position="132"/>
        <end position="154"/>
    </location>
</feature>
<protein>
    <submittedName>
        <fullName evidence="3">Stage II sporulation protein GA (Sporulation sigma-E factor processing peptidase)</fullName>
        <ecNumber evidence="3">3.4.23.-</ecNumber>
    </submittedName>
</protein>
<name>A0ABT9XKY7_9BACL</name>
<feature type="transmembrane region" description="Helical" evidence="2">
    <location>
        <begin position="39"/>
        <end position="58"/>
    </location>
</feature>
<dbReference type="RefSeq" id="WP_274456232.1">
    <property type="nucleotide sequence ID" value="NZ_CP067097.1"/>
</dbReference>
<evidence type="ECO:0000256" key="2">
    <source>
        <dbReference type="SAM" id="Phobius"/>
    </source>
</evidence>
<dbReference type="Proteomes" id="UP001232973">
    <property type="component" value="Unassembled WGS sequence"/>
</dbReference>
<feature type="region of interest" description="Disordered" evidence="1">
    <location>
        <begin position="312"/>
        <end position="342"/>
    </location>
</feature>
<dbReference type="PIRSF" id="PIRSF018571">
    <property type="entry name" value="SpoIIGA"/>
    <property type="match status" value="1"/>
</dbReference>
<sequence>MPVPVVYVDVVWLVNFIMDGVILWTTCWVMKRPARPRRLVMAALLGSGYSLLLFVPPLSFLTTWVGKALVSVALVGIGIPCRSWLELARTTVLFYFVTFVFAGAALALNFAVPGVSVASGVEVAGRRLAFVTSLRSLGLLLAIVLSIALLQYSLQRVRRLRVRAAALYRVHVTVDGRSASFVGLADTGNQLRDPLTRKPVCLVQAQVMAELVPEALAVPLREGKTGIEALSSIQDESWVRRLSIVPYRGAGGVQQMTFAVRPDTVEIEENGVRRPAAAPVLLAVNPGKLSLDNQFQAILHIEAIARDDRVEESTYTSNAGHETQDSIATSVGSNSTEAGGRF</sequence>
<keyword evidence="2" id="KW-0472">Membrane</keyword>
<gene>
    <name evidence="3" type="ORF">J2S03_002846</name>
</gene>
<dbReference type="GO" id="GO:0016787">
    <property type="term" value="F:hydrolase activity"/>
    <property type="evidence" value="ECO:0007669"/>
    <property type="project" value="UniProtKB-KW"/>
</dbReference>
<dbReference type="EC" id="3.4.23.-" evidence="3"/>
<feature type="transmembrane region" description="Helical" evidence="2">
    <location>
        <begin position="64"/>
        <end position="85"/>
    </location>
</feature>
<feature type="transmembrane region" description="Helical" evidence="2">
    <location>
        <begin position="92"/>
        <end position="112"/>
    </location>
</feature>
<feature type="compositionally biased region" description="Polar residues" evidence="1">
    <location>
        <begin position="313"/>
        <end position="342"/>
    </location>
</feature>
<keyword evidence="4" id="KW-1185">Reference proteome</keyword>
<proteinExistence type="predicted"/>
<dbReference type="Pfam" id="PF03419">
    <property type="entry name" value="Peptidase_U4"/>
    <property type="match status" value="1"/>
</dbReference>